<accession>A4U183</accession>
<organism evidence="2">
    <name type="scientific">Magnetospirillum gryphiswaldense</name>
    <dbReference type="NCBI Taxonomy" id="55518"/>
    <lineage>
        <taxon>Bacteria</taxon>
        <taxon>Pseudomonadati</taxon>
        <taxon>Pseudomonadota</taxon>
        <taxon>Alphaproteobacteria</taxon>
        <taxon>Rhodospirillales</taxon>
        <taxon>Rhodospirillaceae</taxon>
        <taxon>Magnetospirillum</taxon>
    </lineage>
</organism>
<dbReference type="InterPro" id="IPR006190">
    <property type="entry name" value="SAF_AFP_Neu5Ac"/>
</dbReference>
<dbReference type="RefSeq" id="WP_106003058.1">
    <property type="nucleotide sequence ID" value="NZ_CP027527.1"/>
</dbReference>
<dbReference type="InterPro" id="IPR013785">
    <property type="entry name" value="Aldolase_TIM"/>
</dbReference>
<dbReference type="Gene3D" id="3.20.20.70">
    <property type="entry name" value="Aldolase class I"/>
    <property type="match status" value="1"/>
</dbReference>
<dbReference type="InterPro" id="IPR020007">
    <property type="entry name" value="NeuB/NeuA"/>
</dbReference>
<dbReference type="CDD" id="cd11615">
    <property type="entry name" value="SAF_NeuB_like"/>
    <property type="match status" value="1"/>
</dbReference>
<dbReference type="SUPFAM" id="SSF51269">
    <property type="entry name" value="AFP III-like domain"/>
    <property type="match status" value="1"/>
</dbReference>
<dbReference type="PANTHER" id="PTHR42966:SF1">
    <property type="entry name" value="SIALIC ACID SYNTHASE"/>
    <property type="match status" value="1"/>
</dbReference>
<feature type="domain" description="AFP-like" evidence="1">
    <location>
        <begin position="302"/>
        <end position="354"/>
    </location>
</feature>
<dbReference type="InterPro" id="IPR057736">
    <property type="entry name" value="SAF_PseI/NeuA/NeuB"/>
</dbReference>
<name>A4U183_9PROT</name>
<dbReference type="PROSITE" id="PS50844">
    <property type="entry name" value="AFP_LIKE"/>
    <property type="match status" value="1"/>
</dbReference>
<dbReference type="GO" id="GO:0047444">
    <property type="term" value="F:N-acylneuraminate-9-phosphate synthase activity"/>
    <property type="evidence" value="ECO:0007669"/>
    <property type="project" value="TreeGrafter"/>
</dbReference>
<protein>
    <submittedName>
        <fullName evidence="2">N-acetylneuraminate synthase</fullName>
        <ecNumber evidence="2">4.1.3.-</ecNumber>
    </submittedName>
</protein>
<evidence type="ECO:0000313" key="2">
    <source>
        <dbReference type="EMBL" id="CAM76640.1"/>
    </source>
</evidence>
<dbReference type="InterPro" id="IPR051690">
    <property type="entry name" value="PseI-like"/>
</dbReference>
<dbReference type="GO" id="GO:0016829">
    <property type="term" value="F:lyase activity"/>
    <property type="evidence" value="ECO:0007669"/>
    <property type="project" value="UniProtKB-KW"/>
</dbReference>
<reference evidence="2" key="1">
    <citation type="journal article" date="2007" name="J. Bacteriol.">
        <title>Comparative genome analysis of four magnetotactic bacteria reveals a complex set of group-specific genes implicated in magnetosome biomineralization and function.</title>
        <authorList>
            <person name="Richter M."/>
            <person name="Kube M."/>
            <person name="Bazylinski D.A."/>
            <person name="Lombardot T."/>
            <person name="Gloeckner F.O."/>
            <person name="Reinhardt R."/>
            <person name="Schueler D."/>
        </authorList>
    </citation>
    <scope>NUCLEOTIDE SEQUENCE</scope>
    <source>
        <strain evidence="2">MSR-1</strain>
    </source>
</reference>
<dbReference type="PANTHER" id="PTHR42966">
    <property type="entry name" value="N-ACETYLNEURAMINATE SYNTHASE"/>
    <property type="match status" value="1"/>
</dbReference>
<dbReference type="Gene3D" id="3.90.1210.10">
    <property type="entry name" value="Antifreeze-like/N-acetylneuraminic acid synthase C-terminal domain"/>
    <property type="match status" value="1"/>
</dbReference>
<dbReference type="EC" id="4.1.3.-" evidence="2"/>
<dbReference type="InterPro" id="IPR036732">
    <property type="entry name" value="AFP_Neu5c_C_sf"/>
</dbReference>
<dbReference type="SUPFAM" id="SSF51569">
    <property type="entry name" value="Aldolase"/>
    <property type="match status" value="1"/>
</dbReference>
<dbReference type="GO" id="GO:0016051">
    <property type="term" value="P:carbohydrate biosynthetic process"/>
    <property type="evidence" value="ECO:0007669"/>
    <property type="project" value="InterPro"/>
</dbReference>
<dbReference type="AlphaFoldDB" id="A4U183"/>
<dbReference type="Pfam" id="PF03102">
    <property type="entry name" value="NeuB"/>
    <property type="match status" value="1"/>
</dbReference>
<dbReference type="EMBL" id="CU459003">
    <property type="protein sequence ID" value="CAM76640.1"/>
    <property type="molecule type" value="Genomic_DNA"/>
</dbReference>
<proteinExistence type="predicted"/>
<dbReference type="InterPro" id="IPR013132">
    <property type="entry name" value="PseI/NeuA/B-like_N"/>
</dbReference>
<gene>
    <name evidence="2" type="primary">neuB</name>
    <name evidence="2" type="ORF">MGR_1170</name>
</gene>
<sequence>MDVMIIAEAGVNHDGKIDQALRLIDAAAAAGADVVKFQTFKAAALASAVAGRAEYQIRNLGGTESQLDMLRRLELSEDDHFRLRDHCRQAGIGFLSSPFDRLSLEFLIDRLGLDTIKLGSGELTNGPLLLQAGASGRNIILSTGMADLAETAQAVGVIGCGANGVLAPTESEIQAAAHCPSPDLIRRLTLLHCTTEYPAPMDQVNLRAMETLRQTFGLRVGFSDHTPGITAAVAAAALGASVIEKHLTLDRGLPGPDHKASLEPLEMKALVDSVRQVTAALGDGRKVPMPSERGNADIARKSLAVAAPIGRGEVFTVDNLTAMRPGTGISPMQYWSWIGRTAERDYHVGDLVQP</sequence>
<keyword evidence="2" id="KW-0456">Lyase</keyword>
<dbReference type="NCBIfam" id="TIGR03569">
    <property type="entry name" value="NeuB_NnaB"/>
    <property type="match status" value="1"/>
</dbReference>
<evidence type="ECO:0000259" key="1">
    <source>
        <dbReference type="PROSITE" id="PS50844"/>
    </source>
</evidence>